<evidence type="ECO:0000256" key="1">
    <source>
        <dbReference type="ARBA" id="ARBA00002608"/>
    </source>
</evidence>
<proteinExistence type="inferred from homology"/>
<evidence type="ECO:0000256" key="4">
    <source>
        <dbReference type="ARBA" id="ARBA00016774"/>
    </source>
</evidence>
<dbReference type="GO" id="GO:0018738">
    <property type="term" value="F:S-formylglutathione hydrolase activity"/>
    <property type="evidence" value="ECO:0007669"/>
    <property type="project" value="UniProtKB-EC"/>
</dbReference>
<dbReference type="PANTHER" id="PTHR10061">
    <property type="entry name" value="S-FORMYLGLUTATHIONE HYDROLASE"/>
    <property type="match status" value="1"/>
</dbReference>
<evidence type="ECO:0000256" key="6">
    <source>
        <dbReference type="ARBA" id="ARBA00022801"/>
    </source>
</evidence>
<dbReference type="Gene3D" id="3.40.50.1820">
    <property type="entry name" value="alpha/beta hydrolase"/>
    <property type="match status" value="1"/>
</dbReference>
<dbReference type="GO" id="GO:0052689">
    <property type="term" value="F:carboxylic ester hydrolase activity"/>
    <property type="evidence" value="ECO:0007669"/>
    <property type="project" value="UniProtKB-KW"/>
</dbReference>
<comment type="catalytic activity">
    <reaction evidence="8">
        <text>S-formylglutathione + H2O = formate + glutathione + H(+)</text>
        <dbReference type="Rhea" id="RHEA:14961"/>
        <dbReference type="ChEBI" id="CHEBI:15377"/>
        <dbReference type="ChEBI" id="CHEBI:15378"/>
        <dbReference type="ChEBI" id="CHEBI:15740"/>
        <dbReference type="ChEBI" id="CHEBI:57688"/>
        <dbReference type="ChEBI" id="CHEBI:57925"/>
        <dbReference type="EC" id="3.1.2.12"/>
    </reaction>
</comment>
<comment type="similarity">
    <text evidence="2 8">Belongs to the esterase D family.</text>
</comment>
<protein>
    <recommendedName>
        <fullName evidence="4 8">S-formylglutathione hydrolase</fullName>
        <ecNumber evidence="3 8">3.1.2.12</ecNumber>
    </recommendedName>
</protein>
<feature type="active site" description="Charge relay system" evidence="7">
    <location>
        <position position="262"/>
    </location>
</feature>
<evidence type="ECO:0000256" key="5">
    <source>
        <dbReference type="ARBA" id="ARBA00022487"/>
    </source>
</evidence>
<evidence type="ECO:0000313" key="10">
    <source>
        <dbReference type="WBParaSite" id="jg7969"/>
    </source>
</evidence>
<name>A0A915EQU9_9BILA</name>
<evidence type="ECO:0000256" key="2">
    <source>
        <dbReference type="ARBA" id="ARBA00005622"/>
    </source>
</evidence>
<dbReference type="GO" id="GO:0046294">
    <property type="term" value="P:formaldehyde catabolic process"/>
    <property type="evidence" value="ECO:0007669"/>
    <property type="project" value="InterPro"/>
</dbReference>
<dbReference type="GO" id="GO:0005829">
    <property type="term" value="C:cytosol"/>
    <property type="evidence" value="ECO:0007669"/>
    <property type="project" value="TreeGrafter"/>
</dbReference>
<keyword evidence="6 8" id="KW-0378">Hydrolase</keyword>
<dbReference type="SUPFAM" id="SSF53474">
    <property type="entry name" value="alpha/beta-Hydrolases"/>
    <property type="match status" value="1"/>
</dbReference>
<comment type="function">
    <text evidence="1 8">Serine hydrolase involved in the detoxification of formaldehyde.</text>
</comment>
<evidence type="ECO:0000256" key="7">
    <source>
        <dbReference type="PIRSR" id="PIRSR614186-1"/>
    </source>
</evidence>
<dbReference type="AlphaFoldDB" id="A0A915EQU9"/>
<feature type="active site" description="Charge relay system" evidence="7">
    <location>
        <position position="229"/>
    </location>
</feature>
<keyword evidence="9" id="KW-1185">Reference proteome</keyword>
<dbReference type="InterPro" id="IPR029058">
    <property type="entry name" value="AB_hydrolase_fold"/>
</dbReference>
<dbReference type="EC" id="3.1.2.12" evidence="3 8"/>
<keyword evidence="5 8" id="KW-0719">Serine esterase</keyword>
<evidence type="ECO:0000313" key="9">
    <source>
        <dbReference type="Proteomes" id="UP000887574"/>
    </source>
</evidence>
<keyword evidence="8" id="KW-0963">Cytoplasm</keyword>
<sequence>MSSQPVKEVSSNRSFNGYQKVFEHNSEQVGCVMKFGAYIPDHEPGKKIPVLFYLSGLTCTHANFIEKSGFQRFASQYGVIVVNPDTSPRGVKVEGDDDDYTLGVGAGYYLNATQDKWSKNYRMYSYVVEELVPLVFNTFPVNSSHCGLFGHSMGGHGALTIGLRNPDLFKSISVFAAICNASVAPLVQKPFAALLGEDRSTWAEYDAVEIAKKYTGPKQTILVDQGDADVPYKDKNLLPENLLAVNNANIDYDFRLRPGYDHGYYYIATFIEQHFEFHSKLWKNI</sequence>
<dbReference type="Pfam" id="PF00756">
    <property type="entry name" value="Esterase"/>
    <property type="match status" value="1"/>
</dbReference>
<comment type="subcellular location">
    <subcellularLocation>
        <location evidence="8">Cytoplasm</location>
    </subcellularLocation>
</comment>
<evidence type="ECO:0000256" key="3">
    <source>
        <dbReference type="ARBA" id="ARBA00012479"/>
    </source>
</evidence>
<feature type="active site" description="Charge relay system" evidence="7">
    <location>
        <position position="152"/>
    </location>
</feature>
<dbReference type="WBParaSite" id="jg7969">
    <property type="protein sequence ID" value="jg7969"/>
    <property type="gene ID" value="jg7969"/>
</dbReference>
<dbReference type="InterPro" id="IPR014186">
    <property type="entry name" value="S-formylglutathione_hydrol"/>
</dbReference>
<dbReference type="InterPro" id="IPR000801">
    <property type="entry name" value="Esterase-like"/>
</dbReference>
<evidence type="ECO:0000256" key="8">
    <source>
        <dbReference type="RuleBase" id="RU363068"/>
    </source>
</evidence>
<reference evidence="10" key="1">
    <citation type="submission" date="2022-11" db="UniProtKB">
        <authorList>
            <consortium name="WormBaseParasite"/>
        </authorList>
    </citation>
    <scope>IDENTIFICATION</scope>
</reference>
<accession>A0A915EQU9</accession>
<dbReference type="FunFam" id="3.40.50.1820:FF:000002">
    <property type="entry name" value="S-formylglutathione hydrolase"/>
    <property type="match status" value="1"/>
</dbReference>
<organism evidence="9 10">
    <name type="scientific">Ditylenchus dipsaci</name>
    <dbReference type="NCBI Taxonomy" id="166011"/>
    <lineage>
        <taxon>Eukaryota</taxon>
        <taxon>Metazoa</taxon>
        <taxon>Ecdysozoa</taxon>
        <taxon>Nematoda</taxon>
        <taxon>Chromadorea</taxon>
        <taxon>Rhabditida</taxon>
        <taxon>Tylenchina</taxon>
        <taxon>Tylenchomorpha</taxon>
        <taxon>Sphaerularioidea</taxon>
        <taxon>Anguinidae</taxon>
        <taxon>Anguininae</taxon>
        <taxon>Ditylenchus</taxon>
    </lineage>
</organism>
<dbReference type="NCBIfam" id="TIGR02821">
    <property type="entry name" value="fghA_ester_D"/>
    <property type="match status" value="1"/>
</dbReference>
<dbReference type="PANTHER" id="PTHR10061:SF0">
    <property type="entry name" value="S-FORMYLGLUTATHIONE HYDROLASE"/>
    <property type="match status" value="1"/>
</dbReference>
<dbReference type="Proteomes" id="UP000887574">
    <property type="component" value="Unplaced"/>
</dbReference>